<dbReference type="PANTHER" id="PTHR22937">
    <property type="entry name" value="E3 UBIQUITIN-PROTEIN LIGASE RNF165"/>
    <property type="match status" value="1"/>
</dbReference>
<dbReference type="SUPFAM" id="SSF57850">
    <property type="entry name" value="RING/U-box"/>
    <property type="match status" value="1"/>
</dbReference>
<feature type="region of interest" description="Disordered" evidence="10">
    <location>
        <begin position="514"/>
        <end position="537"/>
    </location>
</feature>
<reference evidence="12" key="1">
    <citation type="journal article" date="2019" name="Toxins">
        <title>Detection of Abrin-Like and Prepropulchellin-Like Toxin Genes and Transcripts Using Whole Genome Sequencing and Full-Length Transcript Sequencing of Abrus precatorius.</title>
        <authorList>
            <person name="Hovde B.T."/>
            <person name="Daligault H.E."/>
            <person name="Hanschen E.R."/>
            <person name="Kunde Y.A."/>
            <person name="Johnson M.B."/>
            <person name="Starkenburg S.R."/>
            <person name="Johnson S.L."/>
        </authorList>
    </citation>
    <scope>NUCLEOTIDE SEQUENCE [LARGE SCALE GENOMIC DNA]</scope>
</reference>
<feature type="compositionally biased region" description="Low complexity" evidence="10">
    <location>
        <begin position="240"/>
        <end position="257"/>
    </location>
</feature>
<feature type="domain" description="RING-type" evidence="11">
    <location>
        <begin position="671"/>
        <end position="712"/>
    </location>
</feature>
<dbReference type="EC" id="2.3.2.27" evidence="3"/>
<dbReference type="KEGG" id="aprc:113857787"/>
<dbReference type="OrthoDB" id="8062037at2759"/>
<feature type="compositionally biased region" description="Polar residues" evidence="10">
    <location>
        <begin position="399"/>
        <end position="414"/>
    </location>
</feature>
<keyword evidence="8" id="KW-0862">Zinc</keyword>
<name>A0A8B8KT51_ABRPR</name>
<evidence type="ECO:0000256" key="8">
    <source>
        <dbReference type="ARBA" id="ARBA00022833"/>
    </source>
</evidence>
<dbReference type="SMART" id="SM00184">
    <property type="entry name" value="RING"/>
    <property type="match status" value="1"/>
</dbReference>
<dbReference type="AlphaFoldDB" id="A0A8B8KT51"/>
<evidence type="ECO:0000313" key="12">
    <source>
        <dbReference type="Proteomes" id="UP000694853"/>
    </source>
</evidence>
<evidence type="ECO:0000256" key="2">
    <source>
        <dbReference type="ARBA" id="ARBA00004906"/>
    </source>
</evidence>
<dbReference type="GO" id="GO:0043161">
    <property type="term" value="P:proteasome-mediated ubiquitin-dependent protein catabolic process"/>
    <property type="evidence" value="ECO:0007669"/>
    <property type="project" value="UniProtKB-ARBA"/>
</dbReference>
<evidence type="ECO:0000256" key="7">
    <source>
        <dbReference type="ARBA" id="ARBA00022786"/>
    </source>
</evidence>
<dbReference type="GO" id="GO:0061630">
    <property type="term" value="F:ubiquitin protein ligase activity"/>
    <property type="evidence" value="ECO:0007669"/>
    <property type="project" value="UniProtKB-EC"/>
</dbReference>
<dbReference type="Pfam" id="PF13639">
    <property type="entry name" value="zf-RING_2"/>
    <property type="match status" value="1"/>
</dbReference>
<dbReference type="GO" id="GO:0010228">
    <property type="term" value="P:vegetative to reproductive phase transition of meristem"/>
    <property type="evidence" value="ECO:0007669"/>
    <property type="project" value="UniProtKB-ARBA"/>
</dbReference>
<keyword evidence="5" id="KW-0479">Metal-binding</keyword>
<evidence type="ECO:0000256" key="9">
    <source>
        <dbReference type="PROSITE-ProRule" id="PRU00175"/>
    </source>
</evidence>
<feature type="region of interest" description="Disordered" evidence="10">
    <location>
        <begin position="430"/>
        <end position="452"/>
    </location>
</feature>
<evidence type="ECO:0000256" key="3">
    <source>
        <dbReference type="ARBA" id="ARBA00012483"/>
    </source>
</evidence>
<feature type="region of interest" description="Disordered" evidence="10">
    <location>
        <begin position="240"/>
        <end position="282"/>
    </location>
</feature>
<comment type="pathway">
    <text evidence="2">Protein modification; protein ubiquitination.</text>
</comment>
<dbReference type="GO" id="GO:0008270">
    <property type="term" value="F:zinc ion binding"/>
    <property type="evidence" value="ECO:0007669"/>
    <property type="project" value="UniProtKB-KW"/>
</dbReference>
<sequence>MWDSLILMQGQRRTVGSFPAIVSMMQGPNSSGTDMNHQSSLNHVQNAVDFRLSDYRGSSGDAACLRGTGPNVQSFSGWNPGEPSSRLNMINQVNDDGLKSEHGLSSSYSAATEDGLRSEERQFEPNNAIFPVSNLHGNQSRSHPSFLQGSSSNHINQNISLNTGHIANAADRGKGKEAGGSVNDNNTSGSDKEKTSFVSASCTHIGTSSESSGYMAWGDCASSSSLVNWGPSCKRKALEGSSRQLSTGGSSSSLVQSENDCWPTDPVDLNASTSLSDSTPSEDIPVTAAPLQQNTINEVRQEPSNAFPLISVAENVERPLRNFDRRMTQIQRQESVPLNLPSAGSARHHNHSSLHQIPGSNSFNDSLELRLTAGVTAANSGGALNPSPALRMHPFPWNRPTNQRGARSSTSYNSGERAVREDFNLRIFPRDNTEHPMNLPESSGHEPTAWHTSSGIVNNSGGVPPTSWIGSSSNVHSSPNPSWIFNHEVPTENLQRVSEFSPWSFFPSISSASGVHNGHSTPSPSGPPSFTQGSSSNQPYLRTALLMERRGGDVLSAPHSLRALTFDNEGRRRLISEIRQVLIAMRRGENLRAEDYMLFDPFLYHGMAEMHDRHREMRLDVDNMSYEELLALEERIGDVSTGLSEDTIVKLMKQRLFMSVMTESSTDLEPCCICQEEYADGENVGSLDCGHEFHSECIKQWLLQKNLCPICKTTALAT</sequence>
<dbReference type="FunFam" id="3.30.40.10:FF:000309">
    <property type="entry name" value="E3 ubiquitin-protein ligase MBR2"/>
    <property type="match status" value="1"/>
</dbReference>
<evidence type="ECO:0000256" key="4">
    <source>
        <dbReference type="ARBA" id="ARBA00022679"/>
    </source>
</evidence>
<feature type="region of interest" description="Disordered" evidence="10">
    <location>
        <begin position="170"/>
        <end position="193"/>
    </location>
</feature>
<evidence type="ECO:0000256" key="1">
    <source>
        <dbReference type="ARBA" id="ARBA00000900"/>
    </source>
</evidence>
<dbReference type="RefSeq" id="XP_027345784.1">
    <property type="nucleotide sequence ID" value="XM_027489983.1"/>
</dbReference>
<evidence type="ECO:0000313" key="13">
    <source>
        <dbReference type="RefSeq" id="XP_027345784.1"/>
    </source>
</evidence>
<proteinExistence type="predicted"/>
<feature type="region of interest" description="Disordered" evidence="10">
    <location>
        <begin position="340"/>
        <end position="361"/>
    </location>
</feature>
<evidence type="ECO:0000259" key="11">
    <source>
        <dbReference type="PROSITE" id="PS50089"/>
    </source>
</evidence>
<accession>A0A8B8KT51</accession>
<feature type="compositionally biased region" description="Polar residues" evidence="10">
    <location>
        <begin position="270"/>
        <end position="281"/>
    </location>
</feature>
<dbReference type="InterPro" id="IPR013083">
    <property type="entry name" value="Znf_RING/FYVE/PHD"/>
</dbReference>
<dbReference type="PANTHER" id="PTHR22937:SF163">
    <property type="entry name" value="RING-TYPE E3 UBIQUITIN TRANSFERASE"/>
    <property type="match status" value="1"/>
</dbReference>
<feature type="compositionally biased region" description="Low complexity" evidence="10">
    <location>
        <begin position="520"/>
        <end position="536"/>
    </location>
</feature>
<keyword evidence="4" id="KW-0808">Transferase</keyword>
<dbReference type="Proteomes" id="UP000694853">
    <property type="component" value="Unplaced"/>
</dbReference>
<keyword evidence="12" id="KW-1185">Reference proteome</keyword>
<reference evidence="13" key="2">
    <citation type="submission" date="2025-08" db="UniProtKB">
        <authorList>
            <consortium name="RefSeq"/>
        </authorList>
    </citation>
    <scope>IDENTIFICATION</scope>
    <source>
        <tissue evidence="13">Young leaves</tissue>
    </source>
</reference>
<keyword evidence="7" id="KW-0833">Ubl conjugation pathway</keyword>
<comment type="catalytic activity">
    <reaction evidence="1">
        <text>S-ubiquitinyl-[E2 ubiquitin-conjugating enzyme]-L-cysteine + [acceptor protein]-L-lysine = [E2 ubiquitin-conjugating enzyme]-L-cysteine + N(6)-ubiquitinyl-[acceptor protein]-L-lysine.</text>
        <dbReference type="EC" id="2.3.2.27"/>
    </reaction>
</comment>
<evidence type="ECO:0000256" key="5">
    <source>
        <dbReference type="ARBA" id="ARBA00022723"/>
    </source>
</evidence>
<protein>
    <recommendedName>
        <fullName evidence="3">RING-type E3 ubiquitin transferase</fullName>
        <ecNumber evidence="3">2.3.2.27</ecNumber>
    </recommendedName>
</protein>
<dbReference type="Gene3D" id="3.30.40.10">
    <property type="entry name" value="Zinc/RING finger domain, C3HC4 (zinc finger)"/>
    <property type="match status" value="1"/>
</dbReference>
<dbReference type="InterPro" id="IPR001841">
    <property type="entry name" value="Znf_RING"/>
</dbReference>
<gene>
    <name evidence="13" type="primary">LOC113857787</name>
</gene>
<keyword evidence="6 9" id="KW-0863">Zinc-finger</keyword>
<evidence type="ECO:0000256" key="6">
    <source>
        <dbReference type="ARBA" id="ARBA00022771"/>
    </source>
</evidence>
<organism evidence="12 13">
    <name type="scientific">Abrus precatorius</name>
    <name type="common">Indian licorice</name>
    <name type="synonym">Glycine abrus</name>
    <dbReference type="NCBI Taxonomy" id="3816"/>
    <lineage>
        <taxon>Eukaryota</taxon>
        <taxon>Viridiplantae</taxon>
        <taxon>Streptophyta</taxon>
        <taxon>Embryophyta</taxon>
        <taxon>Tracheophyta</taxon>
        <taxon>Spermatophyta</taxon>
        <taxon>Magnoliopsida</taxon>
        <taxon>eudicotyledons</taxon>
        <taxon>Gunneridae</taxon>
        <taxon>Pentapetalae</taxon>
        <taxon>rosids</taxon>
        <taxon>fabids</taxon>
        <taxon>Fabales</taxon>
        <taxon>Fabaceae</taxon>
        <taxon>Papilionoideae</taxon>
        <taxon>50 kb inversion clade</taxon>
        <taxon>NPAAA clade</taxon>
        <taxon>indigoferoid/millettioid clade</taxon>
        <taxon>Abreae</taxon>
        <taxon>Abrus</taxon>
    </lineage>
</organism>
<evidence type="ECO:0000256" key="10">
    <source>
        <dbReference type="SAM" id="MobiDB-lite"/>
    </source>
</evidence>
<dbReference type="PROSITE" id="PS50089">
    <property type="entry name" value="ZF_RING_2"/>
    <property type="match status" value="1"/>
</dbReference>
<dbReference type="InterPro" id="IPR045191">
    <property type="entry name" value="MBR1/2-like"/>
</dbReference>
<feature type="region of interest" description="Disordered" evidence="10">
    <location>
        <begin position="96"/>
        <end position="119"/>
    </location>
</feature>
<dbReference type="GeneID" id="113857787"/>
<feature type="region of interest" description="Disordered" evidence="10">
    <location>
        <begin position="380"/>
        <end position="416"/>
    </location>
</feature>